<comment type="caution">
    <text evidence="2">The sequence shown here is derived from an EMBL/GenBank/DDBJ whole genome shotgun (WGS) entry which is preliminary data.</text>
</comment>
<organism evidence="2 3">
    <name type="scientific">Piromyces finnis</name>
    <dbReference type="NCBI Taxonomy" id="1754191"/>
    <lineage>
        <taxon>Eukaryota</taxon>
        <taxon>Fungi</taxon>
        <taxon>Fungi incertae sedis</taxon>
        <taxon>Chytridiomycota</taxon>
        <taxon>Chytridiomycota incertae sedis</taxon>
        <taxon>Neocallimastigomycetes</taxon>
        <taxon>Neocallimastigales</taxon>
        <taxon>Neocallimastigaceae</taxon>
        <taxon>Piromyces</taxon>
    </lineage>
</organism>
<sequence length="177" mass="20187">NFEQVITDYEEKIETLCQSFDLDKENYETNIKSKLMNGNSNNNLKLILSLFAILIYIIIAMLPVINTVTDSHDVLSILSKSSDRYSILMSIQHFTYEVINQDRSIFLEDEPNRILNDLVNKIETIQDELKSGSYGGPTFNKYPFVDDVIKENGCHRLALAHSGTTCDDVIYDSSYGK</sequence>
<proteinExistence type="predicted"/>
<dbReference type="AlphaFoldDB" id="A0A1Y1USN1"/>
<keyword evidence="1" id="KW-0472">Membrane</keyword>
<feature type="non-terminal residue" evidence="2">
    <location>
        <position position="1"/>
    </location>
</feature>
<dbReference type="Proteomes" id="UP000193719">
    <property type="component" value="Unassembled WGS sequence"/>
</dbReference>
<feature type="non-terminal residue" evidence="2">
    <location>
        <position position="177"/>
    </location>
</feature>
<reference evidence="2 3" key="1">
    <citation type="submission" date="2016-08" db="EMBL/GenBank/DDBJ databases">
        <title>Genomes of anaerobic fungi encode conserved fungal cellulosomes for biomass hydrolysis.</title>
        <authorList>
            <consortium name="DOE Joint Genome Institute"/>
            <person name="Haitjema C.H."/>
            <person name="Gilmore S.P."/>
            <person name="Henske J.K."/>
            <person name="Solomon K.V."/>
            <person name="De Groot R."/>
            <person name="Kuo A."/>
            <person name="Mondo S.J."/>
            <person name="Salamov A.A."/>
            <person name="Labutti K."/>
            <person name="Zhao Z."/>
            <person name="Chiniquy J."/>
            <person name="Barry K."/>
            <person name="Brewer H.M."/>
            <person name="Purvine S.O."/>
            <person name="Wright A.T."/>
            <person name="Boxma B."/>
            <person name="Van Alen T."/>
            <person name="Hackstein J.H."/>
            <person name="Baker S.E."/>
            <person name="Grigoriev I.V."/>
            <person name="O'Malley M.A."/>
        </authorList>
    </citation>
    <scope>NUCLEOTIDE SEQUENCE [LARGE SCALE GENOMIC DNA]</scope>
    <source>
        <strain evidence="3">finn</strain>
    </source>
</reference>
<evidence type="ECO:0000313" key="2">
    <source>
        <dbReference type="EMBL" id="ORX40436.1"/>
    </source>
</evidence>
<name>A0A1Y1USN1_9FUNG</name>
<dbReference type="EMBL" id="MCFH01000093">
    <property type="protein sequence ID" value="ORX40436.1"/>
    <property type="molecule type" value="Genomic_DNA"/>
</dbReference>
<evidence type="ECO:0000313" key="3">
    <source>
        <dbReference type="Proteomes" id="UP000193719"/>
    </source>
</evidence>
<evidence type="ECO:0000256" key="1">
    <source>
        <dbReference type="SAM" id="Phobius"/>
    </source>
</evidence>
<reference evidence="2 3" key="2">
    <citation type="submission" date="2016-08" db="EMBL/GenBank/DDBJ databases">
        <title>Pervasive Adenine N6-methylation of Active Genes in Fungi.</title>
        <authorList>
            <consortium name="DOE Joint Genome Institute"/>
            <person name="Mondo S.J."/>
            <person name="Dannebaum R.O."/>
            <person name="Kuo R.C."/>
            <person name="Labutti K."/>
            <person name="Haridas S."/>
            <person name="Kuo A."/>
            <person name="Salamov A."/>
            <person name="Ahrendt S.R."/>
            <person name="Lipzen A."/>
            <person name="Sullivan W."/>
            <person name="Andreopoulos W.B."/>
            <person name="Clum A."/>
            <person name="Lindquist E."/>
            <person name="Daum C."/>
            <person name="Ramamoorthy G.K."/>
            <person name="Gryganskyi A."/>
            <person name="Culley D."/>
            <person name="Magnuson J.K."/>
            <person name="James T.Y."/>
            <person name="O'Malley M.A."/>
            <person name="Stajich J.E."/>
            <person name="Spatafora J.W."/>
            <person name="Visel A."/>
            <person name="Grigoriev I.V."/>
        </authorList>
    </citation>
    <scope>NUCLEOTIDE SEQUENCE [LARGE SCALE GENOMIC DNA]</scope>
    <source>
        <strain evidence="3">finn</strain>
    </source>
</reference>
<feature type="transmembrane region" description="Helical" evidence="1">
    <location>
        <begin position="46"/>
        <end position="65"/>
    </location>
</feature>
<protein>
    <submittedName>
        <fullName evidence="2">Uncharacterized protein</fullName>
    </submittedName>
</protein>
<keyword evidence="1" id="KW-0812">Transmembrane</keyword>
<keyword evidence="1" id="KW-1133">Transmembrane helix</keyword>
<gene>
    <name evidence="2" type="ORF">BCR36DRAFT_223478</name>
</gene>
<keyword evidence="3" id="KW-1185">Reference proteome</keyword>
<accession>A0A1Y1USN1</accession>